<feature type="domain" description="Ybfg-like C-terminal" evidence="3">
    <location>
        <begin position="159"/>
        <end position="284"/>
    </location>
</feature>
<dbReference type="Proteomes" id="UP001596253">
    <property type="component" value="Unassembled WGS sequence"/>
</dbReference>
<gene>
    <name evidence="4" type="ORF">ACFP3T_08435</name>
</gene>
<dbReference type="EMBL" id="JBHSSD010000036">
    <property type="protein sequence ID" value="MFC6164694.1"/>
    <property type="molecule type" value="Genomic_DNA"/>
</dbReference>
<dbReference type="InterPro" id="IPR015020">
    <property type="entry name" value="Rv2525c-like_Glyco_Hydro-like"/>
</dbReference>
<name>A0ABW1R6A8_9LACO</name>
<reference evidence="5" key="1">
    <citation type="journal article" date="2019" name="Int. J. Syst. Evol. Microbiol.">
        <title>The Global Catalogue of Microorganisms (GCM) 10K type strain sequencing project: providing services to taxonomists for standard genome sequencing and annotation.</title>
        <authorList>
            <consortium name="The Broad Institute Genomics Platform"/>
            <consortium name="The Broad Institute Genome Sequencing Center for Infectious Disease"/>
            <person name="Wu L."/>
            <person name="Ma J."/>
        </authorList>
    </citation>
    <scope>NUCLEOTIDE SEQUENCE [LARGE SCALE GENOMIC DNA]</scope>
    <source>
        <strain evidence="5">CCM 8932</strain>
    </source>
</reference>
<sequence length="365" mass="39433">MQESYFNIILNENYFNNAQGISDGYKAQKAATIYFAVDMDIEDGNIPGTVIPYITGVAVSCTQYKIGIYGTRNVCTKATETGVVSTCFVSDMSTGYSGNLGFKMPKNWAFDQFVEYNLTADMGIDQVAASGRDEGTSEFEACDITPASIMGDIVNSVPALAIFAQTNFTLEMRKDIYTPIADYHLKWSDKITVGDDKKLGKVDITNGRITTSLNAPLQHFPNVFKQKDSDDAETLFNELAPAIDNGFIKVGPVAKDGRIGIKMIISAKQESCDNSTIKISVEIEIYWNVGGLPMEAPQEVEVYNDIENIQRHIVSNPDPDLVYVIVLGLAIVGVLAIGFSTAPGTGGTSASAALLLVSGMASTLK</sequence>
<proteinExistence type="predicted"/>
<protein>
    <submittedName>
        <fullName evidence="4">Glycoside hydrolase domain-containing protein</fullName>
    </submittedName>
</protein>
<dbReference type="Pfam" id="PF08924">
    <property type="entry name" value="Rv2525c_GlyHyd-like"/>
    <property type="match status" value="1"/>
</dbReference>
<dbReference type="InterPro" id="IPR017853">
    <property type="entry name" value="GH"/>
</dbReference>
<comment type="caution">
    <text evidence="4">The sequence shown here is derived from an EMBL/GenBank/DDBJ whole genome shotgun (WGS) entry which is preliminary data.</text>
</comment>
<evidence type="ECO:0000259" key="3">
    <source>
        <dbReference type="Pfam" id="PF21015"/>
    </source>
</evidence>
<evidence type="ECO:0000256" key="1">
    <source>
        <dbReference type="SAM" id="Phobius"/>
    </source>
</evidence>
<dbReference type="SUPFAM" id="SSF51445">
    <property type="entry name" value="(Trans)glycosidases"/>
    <property type="match status" value="1"/>
</dbReference>
<keyword evidence="4" id="KW-0378">Hydrolase</keyword>
<organism evidence="4 5">
    <name type="scientific">Lactiplantibacillus dongliensis</name>
    <dbReference type="NCBI Taxonomy" id="2559919"/>
    <lineage>
        <taxon>Bacteria</taxon>
        <taxon>Bacillati</taxon>
        <taxon>Bacillota</taxon>
        <taxon>Bacilli</taxon>
        <taxon>Lactobacillales</taxon>
        <taxon>Lactobacillaceae</taxon>
        <taxon>Lactiplantibacillus</taxon>
    </lineage>
</organism>
<keyword evidence="5" id="KW-1185">Reference proteome</keyword>
<dbReference type="GO" id="GO:0016787">
    <property type="term" value="F:hydrolase activity"/>
    <property type="evidence" value="ECO:0007669"/>
    <property type="project" value="UniProtKB-KW"/>
</dbReference>
<keyword evidence="1" id="KW-1133">Transmembrane helix</keyword>
<dbReference type="InterPro" id="IPR048479">
    <property type="entry name" value="Ybfg_C"/>
</dbReference>
<feature type="transmembrane region" description="Helical" evidence="1">
    <location>
        <begin position="321"/>
        <end position="340"/>
    </location>
</feature>
<dbReference type="Pfam" id="PF21015">
    <property type="entry name" value="Ybfg_C"/>
    <property type="match status" value="1"/>
</dbReference>
<evidence type="ECO:0000313" key="4">
    <source>
        <dbReference type="EMBL" id="MFC6164694.1"/>
    </source>
</evidence>
<feature type="domain" description="Rv2525c-like glycoside hydrolase-like" evidence="2">
    <location>
        <begin position="27"/>
        <end position="127"/>
    </location>
</feature>
<dbReference type="Gene3D" id="3.20.20.80">
    <property type="entry name" value="Glycosidases"/>
    <property type="match status" value="1"/>
</dbReference>
<keyword evidence="1" id="KW-0812">Transmembrane</keyword>
<accession>A0ABW1R6A8</accession>
<keyword evidence="1" id="KW-0472">Membrane</keyword>
<evidence type="ECO:0000313" key="5">
    <source>
        <dbReference type="Proteomes" id="UP001596253"/>
    </source>
</evidence>
<evidence type="ECO:0000259" key="2">
    <source>
        <dbReference type="Pfam" id="PF08924"/>
    </source>
</evidence>
<dbReference type="RefSeq" id="WP_171001094.1">
    <property type="nucleotide sequence ID" value="NZ_BJDK01000032.1"/>
</dbReference>